<dbReference type="EMBL" id="CM003532">
    <property type="protein sequence ID" value="RCV28429.1"/>
    <property type="molecule type" value="Genomic_DNA"/>
</dbReference>
<organism evidence="2">
    <name type="scientific">Setaria italica</name>
    <name type="common">Foxtail millet</name>
    <name type="synonym">Panicum italicum</name>
    <dbReference type="NCBI Taxonomy" id="4555"/>
    <lineage>
        <taxon>Eukaryota</taxon>
        <taxon>Viridiplantae</taxon>
        <taxon>Streptophyta</taxon>
        <taxon>Embryophyta</taxon>
        <taxon>Tracheophyta</taxon>
        <taxon>Spermatophyta</taxon>
        <taxon>Magnoliopsida</taxon>
        <taxon>Liliopsida</taxon>
        <taxon>Poales</taxon>
        <taxon>Poaceae</taxon>
        <taxon>PACMAD clade</taxon>
        <taxon>Panicoideae</taxon>
        <taxon>Panicodae</taxon>
        <taxon>Paniceae</taxon>
        <taxon>Cenchrinae</taxon>
        <taxon>Setaria</taxon>
    </lineage>
</organism>
<accession>A0A368RED4</accession>
<name>A0A368RED4_SETIT</name>
<proteinExistence type="predicted"/>
<sequence length="120" mass="13787">MQYEGTILKRYCEIYQIFRNYPIFFPSFPRLARTRTGRRRRLCGGGRRRPRQAQHPEAATTPRPSSSRFLPFVAEPSPRHAVAAARLVEEREAAVAPTPLHPRLISSASIGFDPWRRRGS</sequence>
<protein>
    <submittedName>
        <fullName evidence="2">Uncharacterized protein</fullName>
    </submittedName>
</protein>
<evidence type="ECO:0000313" key="2">
    <source>
        <dbReference type="EMBL" id="RCV28428.1"/>
    </source>
</evidence>
<feature type="region of interest" description="Disordered" evidence="1">
    <location>
        <begin position="36"/>
        <end position="71"/>
    </location>
</feature>
<feature type="compositionally biased region" description="Basic residues" evidence="1">
    <location>
        <begin position="36"/>
        <end position="52"/>
    </location>
</feature>
<reference evidence="2" key="2">
    <citation type="submission" date="2015-07" db="EMBL/GenBank/DDBJ databases">
        <authorList>
            <person name="Noorani M."/>
        </authorList>
    </citation>
    <scope>NUCLEOTIDE SEQUENCE</scope>
    <source>
        <strain evidence="2">Yugu1</strain>
    </source>
</reference>
<gene>
    <name evidence="2" type="ORF">SETIT_5G404000v2</name>
</gene>
<dbReference type="EMBL" id="CM003532">
    <property type="protein sequence ID" value="RCV28427.1"/>
    <property type="molecule type" value="Genomic_DNA"/>
</dbReference>
<evidence type="ECO:0000256" key="1">
    <source>
        <dbReference type="SAM" id="MobiDB-lite"/>
    </source>
</evidence>
<reference evidence="2" key="1">
    <citation type="journal article" date="2012" name="Nat. Biotechnol.">
        <title>Reference genome sequence of the model plant Setaria.</title>
        <authorList>
            <person name="Bennetzen J.L."/>
            <person name="Schmutz J."/>
            <person name="Wang H."/>
            <person name="Percifield R."/>
            <person name="Hawkins J."/>
            <person name="Pontaroli A.C."/>
            <person name="Estep M."/>
            <person name="Feng L."/>
            <person name="Vaughn J.N."/>
            <person name="Grimwood J."/>
            <person name="Jenkins J."/>
            <person name="Barry K."/>
            <person name="Lindquist E."/>
            <person name="Hellsten U."/>
            <person name="Deshpande S."/>
            <person name="Wang X."/>
            <person name="Wu X."/>
            <person name="Mitros T."/>
            <person name="Triplett J."/>
            <person name="Yang X."/>
            <person name="Ye C.Y."/>
            <person name="Mauro-Herrera M."/>
            <person name="Wang L."/>
            <person name="Li P."/>
            <person name="Sharma M."/>
            <person name="Sharma R."/>
            <person name="Ronald P.C."/>
            <person name="Panaud O."/>
            <person name="Kellogg E.A."/>
            <person name="Brutnell T.P."/>
            <person name="Doust A.N."/>
            <person name="Tuskan G.A."/>
            <person name="Rokhsar D."/>
            <person name="Devos K.M."/>
        </authorList>
    </citation>
    <scope>NUCLEOTIDE SEQUENCE [LARGE SCALE GENOMIC DNA]</scope>
    <source>
        <strain evidence="2">Yugu1</strain>
    </source>
</reference>
<dbReference type="AlphaFoldDB" id="A0A368RED4"/>
<dbReference type="EMBL" id="CM003532">
    <property type="protein sequence ID" value="RCV28428.1"/>
    <property type="molecule type" value="Genomic_DNA"/>
</dbReference>